<dbReference type="OrthoDB" id="8191300at2759"/>
<feature type="transmembrane region" description="Helical" evidence="4">
    <location>
        <begin position="650"/>
        <end position="672"/>
    </location>
</feature>
<evidence type="ECO:0000313" key="8">
    <source>
        <dbReference type="Proteomes" id="UP000030665"/>
    </source>
</evidence>
<dbReference type="Gene3D" id="3.40.50.1820">
    <property type="entry name" value="alpha/beta hydrolase"/>
    <property type="match status" value="1"/>
</dbReference>
<dbReference type="EMBL" id="HG805902">
    <property type="protein sequence ID" value="CDW54536.1"/>
    <property type="molecule type" value="Genomic_DNA"/>
</dbReference>
<keyword evidence="4" id="KW-0812">Transmembrane</keyword>
<reference evidence="7" key="2">
    <citation type="submission" date="2014-03" db="EMBL/GenBank/DDBJ databases">
        <title>The whipworm genome and dual-species transcriptomics of an intimate host-pathogen interaction.</title>
        <authorList>
            <person name="Foth B.J."/>
            <person name="Tsai I.J."/>
            <person name="Reid A.J."/>
            <person name="Bancroft A.J."/>
            <person name="Nichol S."/>
            <person name="Tracey A."/>
            <person name="Holroyd N."/>
            <person name="Cotton J.A."/>
            <person name="Stanley E.J."/>
            <person name="Zarowiecki M."/>
            <person name="Liu J.Z."/>
            <person name="Huckvale T."/>
            <person name="Cooper P.J."/>
            <person name="Grencis R.K."/>
            <person name="Berriman M."/>
        </authorList>
    </citation>
    <scope>NUCLEOTIDE SEQUENCE [LARGE SCALE GENOMIC DNA]</scope>
</reference>
<name>A0A077Z3B9_TRITR</name>
<dbReference type="ESTHER" id="tritr-a0a077z3b9">
    <property type="family name" value="Neuroligin"/>
</dbReference>
<keyword evidence="2" id="KW-0719">Serine esterase</keyword>
<dbReference type="InterPro" id="IPR029058">
    <property type="entry name" value="AB_hydrolase_fold"/>
</dbReference>
<protein>
    <submittedName>
        <fullName evidence="7">Carboxylesterase</fullName>
    </submittedName>
</protein>
<evidence type="ECO:0000256" key="2">
    <source>
        <dbReference type="ARBA" id="ARBA00022487"/>
    </source>
</evidence>
<feature type="signal peptide" evidence="5">
    <location>
        <begin position="1"/>
        <end position="19"/>
    </location>
</feature>
<dbReference type="STRING" id="36087.A0A077Z3B9"/>
<keyword evidence="4" id="KW-1133">Transmembrane helix</keyword>
<evidence type="ECO:0000259" key="6">
    <source>
        <dbReference type="Pfam" id="PF00135"/>
    </source>
</evidence>
<dbReference type="Pfam" id="PF00135">
    <property type="entry name" value="COesterase"/>
    <property type="match status" value="1"/>
</dbReference>
<dbReference type="InterPro" id="IPR050309">
    <property type="entry name" value="Type-B_Carboxylest/Lipase"/>
</dbReference>
<dbReference type="PANTHER" id="PTHR11559">
    <property type="entry name" value="CARBOXYLESTERASE"/>
    <property type="match status" value="1"/>
</dbReference>
<keyword evidence="8" id="KW-1185">Reference proteome</keyword>
<evidence type="ECO:0000256" key="5">
    <source>
        <dbReference type="SAM" id="SignalP"/>
    </source>
</evidence>
<keyword evidence="5" id="KW-0732">Signal</keyword>
<sequence length="705" mass="78874">MLLKLVSCLAVLSIFSVSSQQCENCSCTVKLTTGKIEGHYAVINGSVVGRTFLGIPYAEPPLGPLRFAEPKSKESWKDAVLSCHIYKPACWQNRSRRTKPARISEDCLYLNVFAGNNCTASEPCPVVIFIHGGEFDFDSPSMFDPNVIHENFAMEDVIFVTVAYRLGVFGFFSTASLEAEGNFGLSDIIEAMKWIKREINAFGGDSSRVTLMGHSSGGSAVSLLTLSPKTENLMEQAIVMSGSALSPRAFMNDITPYILLAYRLGCHPLANAFKHNISAVVECMRAIPADQLDYEYTKMQNGMILSRTSRKKAWLHKPEFELLLNSLILPISEFGFFTSPRIDGADGILPIDPIILMQDRRSMPYLLGTTKGEFTESKNKTAVAAEEQATPLTLLLACKKVLVIWKIRFGRIRQNVKDCFKEYALKARMSSSSPDMFNWSAAVTQLRNDNGIFWPVYADAVTMRNAGGTVYLYSFDYVKSNFDSTPHSVDLTYALGLHKFPFNERDKKIQKVILTLLINFVKNSDPTPIPISGVTWKPLTAPDGGNYLSIDDKLEMKPFYHENGMSFWPNLFDASQIFDKESDFKRKVFHDTASSSTDMPSEVDIETILNIIFVQAEHEGRSASKNASTKASSGQSSEPWFTDRQQYEIALYWTCIALLVMFLLVGILLLICCGKSKYSQRRVKCMYEPLTGKNDIKSVPTYQTF</sequence>
<keyword evidence="4" id="KW-0472">Membrane</keyword>
<organism evidence="7 8">
    <name type="scientific">Trichuris trichiura</name>
    <name type="common">Whipworm</name>
    <name type="synonym">Trichocephalus trichiurus</name>
    <dbReference type="NCBI Taxonomy" id="36087"/>
    <lineage>
        <taxon>Eukaryota</taxon>
        <taxon>Metazoa</taxon>
        <taxon>Ecdysozoa</taxon>
        <taxon>Nematoda</taxon>
        <taxon>Enoplea</taxon>
        <taxon>Dorylaimia</taxon>
        <taxon>Trichinellida</taxon>
        <taxon>Trichuridae</taxon>
        <taxon>Trichuris</taxon>
    </lineage>
</organism>
<dbReference type="SMR" id="A0A077Z3B9"/>
<accession>A0A077Z3B9</accession>
<evidence type="ECO:0000313" key="7">
    <source>
        <dbReference type="EMBL" id="CDW54536.1"/>
    </source>
</evidence>
<feature type="chain" id="PRO_5007235831" evidence="5">
    <location>
        <begin position="20"/>
        <end position="705"/>
    </location>
</feature>
<dbReference type="PROSITE" id="PS00122">
    <property type="entry name" value="CARBOXYLESTERASE_B_1"/>
    <property type="match status" value="1"/>
</dbReference>
<dbReference type="Proteomes" id="UP000030665">
    <property type="component" value="Unassembled WGS sequence"/>
</dbReference>
<dbReference type="GO" id="GO:0052689">
    <property type="term" value="F:carboxylic ester hydrolase activity"/>
    <property type="evidence" value="ECO:0007669"/>
    <property type="project" value="UniProtKB-KW"/>
</dbReference>
<reference evidence="7" key="1">
    <citation type="submission" date="2014-01" db="EMBL/GenBank/DDBJ databases">
        <authorList>
            <person name="Aslett M."/>
        </authorList>
    </citation>
    <scope>NUCLEOTIDE SEQUENCE</scope>
</reference>
<evidence type="ECO:0000256" key="3">
    <source>
        <dbReference type="ARBA" id="ARBA00022801"/>
    </source>
</evidence>
<dbReference type="InterPro" id="IPR002018">
    <property type="entry name" value="CarbesteraseB"/>
</dbReference>
<evidence type="ECO:0000256" key="4">
    <source>
        <dbReference type="SAM" id="Phobius"/>
    </source>
</evidence>
<evidence type="ECO:0000256" key="1">
    <source>
        <dbReference type="ARBA" id="ARBA00005964"/>
    </source>
</evidence>
<feature type="domain" description="Carboxylesterase type B" evidence="6">
    <location>
        <begin position="28"/>
        <end position="568"/>
    </location>
</feature>
<dbReference type="AlphaFoldDB" id="A0A077Z3B9"/>
<dbReference type="SUPFAM" id="SSF53474">
    <property type="entry name" value="alpha/beta-Hydrolases"/>
    <property type="match status" value="1"/>
</dbReference>
<gene>
    <name evidence="7" type="ORF">TTRE_0000280601</name>
</gene>
<keyword evidence="3" id="KW-0378">Hydrolase</keyword>
<dbReference type="InterPro" id="IPR019826">
    <property type="entry name" value="Carboxylesterase_B_AS"/>
</dbReference>
<proteinExistence type="inferred from homology"/>
<comment type="similarity">
    <text evidence="1">Belongs to the type-B carboxylesterase/lipase family.</text>
</comment>